<dbReference type="EMBL" id="SKBM01000024">
    <property type="protein sequence ID" value="TCZ56003.1"/>
    <property type="molecule type" value="Genomic_DNA"/>
</dbReference>
<evidence type="ECO:0000259" key="6">
    <source>
        <dbReference type="Pfam" id="PF17805"/>
    </source>
</evidence>
<dbReference type="PROSITE" id="PS00519">
    <property type="entry name" value="HTH_ASNC_1"/>
    <property type="match status" value="1"/>
</dbReference>
<comment type="similarity">
    <text evidence="3">Belongs to the Ahb/Nir family.</text>
</comment>
<dbReference type="InterPro" id="IPR036390">
    <property type="entry name" value="WH_DNA-bd_sf"/>
</dbReference>
<comment type="caution">
    <text evidence="8">The sequence shown here is derived from an EMBL/GenBank/DDBJ whole genome shotgun (WGS) entry which is preliminary data.</text>
</comment>
<comment type="pathway">
    <text evidence="2">Porphyrin-containing compound metabolism.</text>
</comment>
<dbReference type="GO" id="GO:0016829">
    <property type="term" value="F:lyase activity"/>
    <property type="evidence" value="ECO:0007669"/>
    <property type="project" value="UniProtKB-KW"/>
</dbReference>
<gene>
    <name evidence="8" type="ORF">EXY23_20640</name>
</gene>
<dbReference type="SUPFAM" id="SSF46785">
    <property type="entry name" value="Winged helix' DNA-binding domain"/>
    <property type="match status" value="1"/>
</dbReference>
<dbReference type="InterPro" id="IPR036388">
    <property type="entry name" value="WH-like_DNA-bd_sf"/>
</dbReference>
<feature type="domain" description="Siroheme decarboxylase AsnC-like ligand binding" evidence="6">
    <location>
        <begin position="68"/>
        <end position="141"/>
    </location>
</feature>
<sequence length="152" mass="16210">MVPLDETDRRLLDGFQRDLPLAPQPYAAMAAALGLTEAEVIARLASLQEAGAVSRVGAVVRPNTAGRSTLAAMAVPEARLEEVGGLIAALPEVNHCYEREHRLNLWFVVTAGDAAGVAAALARVEATTGLPVLDLPLEAEYRIDLGFPLRWT</sequence>
<dbReference type="EC" id="4.1.1.111" evidence="4"/>
<protein>
    <recommendedName>
        <fullName evidence="4">siroheme decarboxylase</fullName>
        <ecNumber evidence="4">4.1.1.111</ecNumber>
    </recommendedName>
</protein>
<dbReference type="InterPro" id="IPR040523">
    <property type="entry name" value="AsnC_trans_reg2"/>
</dbReference>
<dbReference type="PANTHER" id="PTHR43413">
    <property type="entry name" value="TRANSCRIPTIONAL REGULATOR, ASNC FAMILY"/>
    <property type="match status" value="1"/>
</dbReference>
<reference evidence="8 9" key="1">
    <citation type="submission" date="2019-03" db="EMBL/GenBank/DDBJ databases">
        <title>Paracraurococcus aquatilis NE82 genome sequence.</title>
        <authorList>
            <person name="Zhao Y."/>
            <person name="Du Z."/>
        </authorList>
    </citation>
    <scope>NUCLEOTIDE SEQUENCE [LARGE SCALE GENOMIC DNA]</scope>
    <source>
        <strain evidence="8 9">NE82</strain>
    </source>
</reference>
<dbReference type="InterPro" id="IPR019885">
    <property type="entry name" value="Tscrpt_reg_HTH_AsnC-type_CS"/>
</dbReference>
<evidence type="ECO:0000313" key="8">
    <source>
        <dbReference type="EMBL" id="TCZ56003.1"/>
    </source>
</evidence>
<dbReference type="Proteomes" id="UP000295023">
    <property type="component" value="Unassembled WGS sequence"/>
</dbReference>
<evidence type="ECO:0000259" key="7">
    <source>
        <dbReference type="Pfam" id="PF22451"/>
    </source>
</evidence>
<dbReference type="Pfam" id="PF17805">
    <property type="entry name" value="AsnC_trans_reg2"/>
    <property type="match status" value="1"/>
</dbReference>
<keyword evidence="9" id="KW-1185">Reference proteome</keyword>
<evidence type="ECO:0000256" key="5">
    <source>
        <dbReference type="ARBA" id="ARBA00048470"/>
    </source>
</evidence>
<evidence type="ECO:0000313" key="9">
    <source>
        <dbReference type="Proteomes" id="UP000295023"/>
    </source>
</evidence>
<dbReference type="InterPro" id="IPR053953">
    <property type="entry name" value="NirdL-like_HTH"/>
</dbReference>
<comment type="catalytic activity">
    <reaction evidence="5">
        <text>siroheme + 2 H(+) = 12,18-didecarboxysiroheme + 2 CO2</text>
        <dbReference type="Rhea" id="RHEA:19093"/>
        <dbReference type="ChEBI" id="CHEBI:15378"/>
        <dbReference type="ChEBI" id="CHEBI:16526"/>
        <dbReference type="ChEBI" id="CHEBI:60052"/>
        <dbReference type="ChEBI" id="CHEBI:140497"/>
        <dbReference type="EC" id="4.1.1.111"/>
    </reaction>
</comment>
<proteinExistence type="inferred from homology"/>
<dbReference type="Pfam" id="PF22451">
    <property type="entry name" value="NirdL-like_HTH"/>
    <property type="match status" value="1"/>
</dbReference>
<evidence type="ECO:0000256" key="1">
    <source>
        <dbReference type="ARBA" id="ARBA00023239"/>
    </source>
</evidence>
<dbReference type="SMART" id="SM00344">
    <property type="entry name" value="HTH_ASNC"/>
    <property type="match status" value="1"/>
</dbReference>
<evidence type="ECO:0000256" key="4">
    <source>
        <dbReference type="ARBA" id="ARBA00023471"/>
    </source>
</evidence>
<dbReference type="PANTHER" id="PTHR43413:SF1">
    <property type="entry name" value="SIROHEME DECARBOXYLASE NIRL SUBUNIT"/>
    <property type="match status" value="1"/>
</dbReference>
<evidence type="ECO:0000256" key="2">
    <source>
        <dbReference type="ARBA" id="ARBA00023444"/>
    </source>
</evidence>
<accession>A0A4R4D9C7</accession>
<dbReference type="InterPro" id="IPR050684">
    <property type="entry name" value="HTH-Siroheme_Decarb"/>
</dbReference>
<feature type="domain" description="Siroheme decarboxylase NirL-like HTH" evidence="7">
    <location>
        <begin position="8"/>
        <end position="52"/>
    </location>
</feature>
<evidence type="ECO:0000256" key="3">
    <source>
        <dbReference type="ARBA" id="ARBA00023457"/>
    </source>
</evidence>
<dbReference type="RefSeq" id="WP_132294015.1">
    <property type="nucleotide sequence ID" value="NZ_SKBM01000024.1"/>
</dbReference>
<name>A0A4R4D9C7_9PROT</name>
<keyword evidence="1" id="KW-0456">Lyase</keyword>
<dbReference type="InterPro" id="IPR019888">
    <property type="entry name" value="Tscrpt_reg_AsnC-like"/>
</dbReference>
<dbReference type="Gene3D" id="3.30.70.3460">
    <property type="match status" value="1"/>
</dbReference>
<dbReference type="AlphaFoldDB" id="A0A4R4D9C7"/>
<dbReference type="OrthoDB" id="9806536at2"/>
<organism evidence="8 9">
    <name type="scientific">Roseicella aquatilis</name>
    <dbReference type="NCBI Taxonomy" id="2527868"/>
    <lineage>
        <taxon>Bacteria</taxon>
        <taxon>Pseudomonadati</taxon>
        <taxon>Pseudomonadota</taxon>
        <taxon>Alphaproteobacteria</taxon>
        <taxon>Acetobacterales</taxon>
        <taxon>Roseomonadaceae</taxon>
        <taxon>Roseicella</taxon>
    </lineage>
</organism>
<dbReference type="Gene3D" id="1.10.10.10">
    <property type="entry name" value="Winged helix-like DNA-binding domain superfamily/Winged helix DNA-binding domain"/>
    <property type="match status" value="1"/>
</dbReference>